<feature type="transmembrane region" description="Helical" evidence="1">
    <location>
        <begin position="142"/>
        <end position="161"/>
    </location>
</feature>
<dbReference type="STRING" id="66851.MBORA_14210"/>
<keyword evidence="3" id="KW-1185">Reference proteome</keyword>
<reference evidence="3" key="1">
    <citation type="journal article" date="2016" name="Genome Announc.">
        <title>Draft Genome Sequences of Methanobrevibacter curvatus DSM11111, Methanobrevibacter cuticularis DSM11139, Methanobrevibacter filiformis DSM11501, and Methanobrevibacter oralis DSM7256.</title>
        <authorList>
            <person name="Poehlein A."/>
            <person name="Seedorf H."/>
        </authorList>
    </citation>
    <scope>NUCLEOTIDE SEQUENCE [LARGE SCALE GENOMIC DNA]</scope>
    <source>
        <strain evidence="3">DSM 7256 / JCM 30027 / ZR</strain>
    </source>
</reference>
<dbReference type="AlphaFoldDB" id="A0A162FLS2"/>
<name>A0A162FLS2_METOA</name>
<evidence type="ECO:0000313" key="3">
    <source>
        <dbReference type="Proteomes" id="UP000077428"/>
    </source>
</evidence>
<keyword evidence="1" id="KW-1133">Transmembrane helix</keyword>
<evidence type="ECO:0000256" key="1">
    <source>
        <dbReference type="SAM" id="Phobius"/>
    </source>
</evidence>
<keyword evidence="1" id="KW-0812">Transmembrane</keyword>
<comment type="caution">
    <text evidence="2">The sequence shown here is derived from an EMBL/GenBank/DDBJ whole genome shotgun (WGS) entry which is preliminary data.</text>
</comment>
<dbReference type="PATRIC" id="fig|66851.6.peg.1538"/>
<protein>
    <submittedName>
        <fullName evidence="2">Uncharacterized protein</fullName>
    </submittedName>
</protein>
<keyword evidence="1" id="KW-0472">Membrane</keyword>
<dbReference type="Proteomes" id="UP000077428">
    <property type="component" value="Unassembled WGS sequence"/>
</dbReference>
<accession>A0A162FLS2</accession>
<feature type="transmembrane region" description="Helical" evidence="1">
    <location>
        <begin position="167"/>
        <end position="189"/>
    </location>
</feature>
<feature type="transmembrane region" description="Helical" evidence="1">
    <location>
        <begin position="111"/>
        <end position="135"/>
    </location>
</feature>
<sequence length="288" mass="31570">MVLGDKMNIKELKSIDISRLTIISTGIAVLFSVIVSIIIMLGIVTTSANNIKVLLYLIPTIIVTTFMISIYSNFLIGYLYNVLSKRLNNIKIEFNDKNEISKISTTSTATIIAIISTIYVILIYLASMFILPLMINSIMQTLLYSGQTMLAYSMYSVLLIVNNPLTVAYMILGTFIITFVFTLLGTYIYNILASKGRGVLLTLSEENGITTIESISVLKLAIVFSIIYGILNVILAIIMIISGGATNIAIGTIIGGFVNGFIDSALVAIFYNFLAPRLGKLKIELINQ</sequence>
<dbReference type="EMBL" id="LWMU01000081">
    <property type="protein sequence ID" value="KZX11880.1"/>
    <property type="molecule type" value="Genomic_DNA"/>
</dbReference>
<evidence type="ECO:0000313" key="2">
    <source>
        <dbReference type="EMBL" id="KZX11880.1"/>
    </source>
</evidence>
<feature type="transmembrane region" description="Helical" evidence="1">
    <location>
        <begin position="248"/>
        <end position="274"/>
    </location>
</feature>
<feature type="transmembrane region" description="Helical" evidence="1">
    <location>
        <begin position="220"/>
        <end position="242"/>
    </location>
</feature>
<proteinExistence type="predicted"/>
<feature type="transmembrane region" description="Helical" evidence="1">
    <location>
        <begin position="20"/>
        <end position="41"/>
    </location>
</feature>
<feature type="transmembrane region" description="Helical" evidence="1">
    <location>
        <begin position="53"/>
        <end position="80"/>
    </location>
</feature>
<gene>
    <name evidence="2" type="ORF">MBORA_14210</name>
</gene>
<organism evidence="2 3">
    <name type="scientific">Methanobrevibacter oralis</name>
    <dbReference type="NCBI Taxonomy" id="66851"/>
    <lineage>
        <taxon>Archaea</taxon>
        <taxon>Methanobacteriati</taxon>
        <taxon>Methanobacteriota</taxon>
        <taxon>Methanomada group</taxon>
        <taxon>Methanobacteria</taxon>
        <taxon>Methanobacteriales</taxon>
        <taxon>Methanobacteriaceae</taxon>
        <taxon>Methanobrevibacter</taxon>
    </lineage>
</organism>